<dbReference type="AlphaFoldDB" id="A0A1I2Y791"/>
<name>A0A1I2Y791_PRIMG</name>
<organism evidence="1 2">
    <name type="scientific">Priestia megaterium</name>
    <name type="common">Bacillus megaterium</name>
    <dbReference type="NCBI Taxonomy" id="1404"/>
    <lineage>
        <taxon>Bacteria</taxon>
        <taxon>Bacillati</taxon>
        <taxon>Bacillota</taxon>
        <taxon>Bacilli</taxon>
        <taxon>Bacillales</taxon>
        <taxon>Bacillaceae</taxon>
        <taxon>Priestia</taxon>
    </lineage>
</organism>
<protein>
    <submittedName>
        <fullName evidence="1">Uncharacterized protein</fullName>
    </submittedName>
</protein>
<proteinExistence type="predicted"/>
<sequence length="85" mass="9482">MTIKLDHADVIKKLEAVSTAIGNLSISKMPDLGKNSLDTTEKWAAREEEIQTLISTYIKALNKNVKDTKSNVDLLKEQDESIIHS</sequence>
<accession>A0A1I2Y791</accession>
<reference evidence="1 2" key="1">
    <citation type="submission" date="2019-10" db="EMBL/GenBank/DDBJ databases">
        <title>Complete genome sequences for adaption low water activity.</title>
        <authorList>
            <person name="Zhao L."/>
            <person name="Zhong J."/>
        </authorList>
    </citation>
    <scope>NUCLEOTIDE SEQUENCE [LARGE SCALE GENOMIC DNA]</scope>
    <source>
        <strain evidence="1 2">FDU301</strain>
    </source>
</reference>
<gene>
    <name evidence="1" type="ORF">FDZ14_13745</name>
</gene>
<dbReference type="EMBL" id="CP045272">
    <property type="protein sequence ID" value="QJX77200.1"/>
    <property type="molecule type" value="Genomic_DNA"/>
</dbReference>
<evidence type="ECO:0000313" key="2">
    <source>
        <dbReference type="Proteomes" id="UP000501076"/>
    </source>
</evidence>
<evidence type="ECO:0000313" key="1">
    <source>
        <dbReference type="EMBL" id="QJX77200.1"/>
    </source>
</evidence>
<dbReference type="Pfam" id="PF17279">
    <property type="entry name" value="DUF5344"/>
    <property type="match status" value="1"/>
</dbReference>
<dbReference type="InterPro" id="IPR046318">
    <property type="entry name" value="DUF5344"/>
</dbReference>
<dbReference type="RefSeq" id="WP_045291795.1">
    <property type="nucleotide sequence ID" value="NZ_CAXOOG010000220.1"/>
</dbReference>
<dbReference type="Proteomes" id="UP000501076">
    <property type="component" value="Chromosome"/>
</dbReference>